<proteinExistence type="predicted"/>
<dbReference type="STRING" id="421072.SAMN04488097_1527"/>
<comment type="caution">
    <text evidence="1">The sequence shown here is derived from an EMBL/GenBank/DDBJ whole genome shotgun (WGS) entry which is preliminary data.</text>
</comment>
<evidence type="ECO:0008006" key="3">
    <source>
        <dbReference type="Google" id="ProtNLM"/>
    </source>
</evidence>
<evidence type="ECO:0000313" key="1">
    <source>
        <dbReference type="EMBL" id="KFC23530.1"/>
    </source>
</evidence>
<accession>A0A085BM35</accession>
<dbReference type="eggNOG" id="ENOG502Z7Y4">
    <property type="taxonomic scope" value="Bacteria"/>
</dbReference>
<keyword evidence="2" id="KW-1185">Reference proteome</keyword>
<name>A0A085BM35_9FLAO</name>
<dbReference type="EMBL" id="JPLY01000001">
    <property type="protein sequence ID" value="KFC23530.1"/>
    <property type="molecule type" value="Genomic_DNA"/>
</dbReference>
<dbReference type="AlphaFoldDB" id="A0A085BM35"/>
<evidence type="ECO:0000313" key="2">
    <source>
        <dbReference type="Proteomes" id="UP000028623"/>
    </source>
</evidence>
<gene>
    <name evidence="1" type="ORF">IO89_02805</name>
</gene>
<protein>
    <recommendedName>
        <fullName evidence="3">Glycosyl transferase family 2</fullName>
    </recommendedName>
</protein>
<organism evidence="1 2">
    <name type="scientific">Epilithonimonas lactis</name>
    <dbReference type="NCBI Taxonomy" id="421072"/>
    <lineage>
        <taxon>Bacteria</taxon>
        <taxon>Pseudomonadati</taxon>
        <taxon>Bacteroidota</taxon>
        <taxon>Flavobacteriia</taxon>
        <taxon>Flavobacteriales</taxon>
        <taxon>Weeksellaceae</taxon>
        <taxon>Chryseobacterium group</taxon>
        <taxon>Epilithonimonas</taxon>
    </lineage>
</organism>
<sequence>MKALPLIYPYVSFVLIAIDKNRKAWKGDSFEIPDDFFTWLKNIDTDRKINIFEYEVDYTLPSIVIETYLRNEMGKRCPPSDWYMQLDTDEYIINPEKIFQELEKIKTDPQQQTMVYTKVLPMFQSDENNHFVIDIFEEFPMLTNIPKYDHARISNTAEKKTADLLFLHQSWDRKAEEVMMKIKNWGHNNDFDTISFFNFWQSINYDNYKYIKNLHPFAPSKWPALIAIPKNESNIVNPSMANFLQEKVDAQKAQLEESKKLKSKIKRFLTRLYHSI</sequence>
<reference evidence="1 2" key="1">
    <citation type="submission" date="2014-07" db="EMBL/GenBank/DDBJ databases">
        <title>Epilithonimonas lactis LMG 22401 Genome.</title>
        <authorList>
            <person name="Pipes S.E."/>
            <person name="Stropko S.J."/>
        </authorList>
    </citation>
    <scope>NUCLEOTIDE SEQUENCE [LARGE SCALE GENOMIC DNA]</scope>
    <source>
        <strain evidence="1 2">LMG 24401</strain>
    </source>
</reference>
<dbReference type="Proteomes" id="UP000028623">
    <property type="component" value="Unassembled WGS sequence"/>
</dbReference>